<evidence type="ECO:0000256" key="1">
    <source>
        <dbReference type="SAM" id="SignalP"/>
    </source>
</evidence>
<protein>
    <submittedName>
        <fullName evidence="2">Putative lipoprotein</fullName>
    </submittedName>
</protein>
<keyword evidence="1" id="KW-0732">Signal</keyword>
<feature type="chain" id="PRO_5001573149" evidence="1">
    <location>
        <begin position="28"/>
        <end position="95"/>
    </location>
</feature>
<reference evidence="2 3" key="1">
    <citation type="submission" date="2013-04" db="EMBL/GenBank/DDBJ databases">
        <title>Hyphomonas hirschiana VP5 Genome Sequencing.</title>
        <authorList>
            <person name="Lai Q."/>
            <person name="Shao Z."/>
        </authorList>
    </citation>
    <scope>NUCLEOTIDE SEQUENCE [LARGE SCALE GENOMIC DNA]</scope>
    <source>
        <strain evidence="2 3">VP5</strain>
    </source>
</reference>
<keyword evidence="3" id="KW-1185">Reference proteome</keyword>
<evidence type="ECO:0000313" key="2">
    <source>
        <dbReference type="EMBL" id="KCZ91955.1"/>
    </source>
</evidence>
<sequence>MTRGLLSRFYPILALLIASACSGDLDAQEGKLDNFVAGNQIGSSNDYWLEMFNLAGEWERVALIYGYFEDFSGCSDIANALMKEYSRQYRCTPAN</sequence>
<dbReference type="EMBL" id="ARYI01000010">
    <property type="protein sequence ID" value="KCZ91955.1"/>
    <property type="molecule type" value="Genomic_DNA"/>
</dbReference>
<dbReference type="AlphaFoldDB" id="A0A059FMR3"/>
<organism evidence="2 3">
    <name type="scientific">Hyphomonas hirschiana VP5</name>
    <dbReference type="NCBI Taxonomy" id="1280951"/>
    <lineage>
        <taxon>Bacteria</taxon>
        <taxon>Pseudomonadati</taxon>
        <taxon>Pseudomonadota</taxon>
        <taxon>Alphaproteobacteria</taxon>
        <taxon>Hyphomonadales</taxon>
        <taxon>Hyphomonadaceae</taxon>
        <taxon>Hyphomonas</taxon>
    </lineage>
</organism>
<dbReference type="OrthoDB" id="7390113at2"/>
<keyword evidence="2" id="KW-0449">Lipoprotein</keyword>
<comment type="caution">
    <text evidence="2">The sequence shown here is derived from an EMBL/GenBank/DDBJ whole genome shotgun (WGS) entry which is preliminary data.</text>
</comment>
<evidence type="ECO:0000313" key="3">
    <source>
        <dbReference type="Proteomes" id="UP000025061"/>
    </source>
</evidence>
<dbReference type="Proteomes" id="UP000025061">
    <property type="component" value="Unassembled WGS sequence"/>
</dbReference>
<dbReference type="PROSITE" id="PS51257">
    <property type="entry name" value="PROKAR_LIPOPROTEIN"/>
    <property type="match status" value="1"/>
</dbReference>
<gene>
    <name evidence="2" type="ORF">HHI_12019</name>
</gene>
<accession>A0A059FMR3</accession>
<name>A0A059FMR3_9PROT</name>
<feature type="signal peptide" evidence="1">
    <location>
        <begin position="1"/>
        <end position="27"/>
    </location>
</feature>
<dbReference type="RefSeq" id="WP_011648341.1">
    <property type="nucleotide sequence ID" value="NZ_ARYI01000010.1"/>
</dbReference>
<proteinExistence type="predicted"/>